<keyword evidence="1" id="KW-0812">Transmembrane</keyword>
<dbReference type="STRING" id="391936.S7S_14485"/>
<proteinExistence type="predicted"/>
<keyword evidence="1" id="KW-0472">Membrane</keyword>
<protein>
    <submittedName>
        <fullName evidence="2">Uncharacterized protein</fullName>
    </submittedName>
</protein>
<dbReference type="EMBL" id="CP004387">
    <property type="protein sequence ID" value="AJD49309.1"/>
    <property type="molecule type" value="Genomic_DNA"/>
</dbReference>
<reference evidence="2 3" key="1">
    <citation type="journal article" date="2012" name="J. Bacteriol.">
        <title>Genome sequence of an alkane-degrading bacterium, Alcanivorax pacificus type strain W11-5, isolated from deep sea sediment.</title>
        <authorList>
            <person name="Lai Q."/>
            <person name="Shao Z."/>
        </authorList>
    </citation>
    <scope>NUCLEOTIDE SEQUENCE [LARGE SCALE GENOMIC DNA]</scope>
    <source>
        <strain evidence="2 3">W11-5</strain>
    </source>
</reference>
<feature type="transmembrane region" description="Helical" evidence="1">
    <location>
        <begin position="52"/>
        <end position="72"/>
    </location>
</feature>
<accession>A0A0B4XM12</accession>
<feature type="transmembrane region" description="Helical" evidence="1">
    <location>
        <begin position="20"/>
        <end position="40"/>
    </location>
</feature>
<dbReference type="OrthoDB" id="8970903at2"/>
<sequence length="114" mass="13229">MRIGLRKWLFNRQLGRTLGWIALIVFVAVAVNLVGIRLVGDADTWSRWLDEHAGYFLVWRLCLYGATAYGWIWMRRRLRERDASREAHQRLLRAEVGAVAAIVLLEISALLRQP</sequence>
<organism evidence="2 3">
    <name type="scientific">Isoalcanivorax pacificus W11-5</name>
    <dbReference type="NCBI Taxonomy" id="391936"/>
    <lineage>
        <taxon>Bacteria</taxon>
        <taxon>Pseudomonadati</taxon>
        <taxon>Pseudomonadota</taxon>
        <taxon>Gammaproteobacteria</taxon>
        <taxon>Oceanospirillales</taxon>
        <taxon>Alcanivoracaceae</taxon>
        <taxon>Isoalcanivorax</taxon>
    </lineage>
</organism>
<dbReference type="RefSeq" id="WP_008733845.1">
    <property type="nucleotide sequence ID" value="NZ_CP004387.1"/>
</dbReference>
<dbReference type="HOGENOM" id="CLU_163355_0_0_6"/>
<evidence type="ECO:0000256" key="1">
    <source>
        <dbReference type="SAM" id="Phobius"/>
    </source>
</evidence>
<name>A0A0B4XM12_9GAMM</name>
<gene>
    <name evidence="2" type="ORF">S7S_14485</name>
</gene>
<dbReference type="AlphaFoldDB" id="A0A0B4XM12"/>
<dbReference type="KEGG" id="apac:S7S_14485"/>
<evidence type="ECO:0000313" key="2">
    <source>
        <dbReference type="EMBL" id="AJD49309.1"/>
    </source>
</evidence>
<keyword evidence="1" id="KW-1133">Transmembrane helix</keyword>
<dbReference type="Proteomes" id="UP000006764">
    <property type="component" value="Chromosome"/>
</dbReference>
<evidence type="ECO:0000313" key="3">
    <source>
        <dbReference type="Proteomes" id="UP000006764"/>
    </source>
</evidence>
<keyword evidence="3" id="KW-1185">Reference proteome</keyword>